<gene>
    <name evidence="2" type="ORF">AVEN_148102_1</name>
</gene>
<name>A0A4Y2U4E6_ARAVE</name>
<dbReference type="AlphaFoldDB" id="A0A4Y2U4E6"/>
<evidence type="ECO:0000313" key="2">
    <source>
        <dbReference type="EMBL" id="GBO06941.1"/>
    </source>
</evidence>
<keyword evidence="3" id="KW-1185">Reference proteome</keyword>
<comment type="caution">
    <text evidence="2">The sequence shown here is derived from an EMBL/GenBank/DDBJ whole genome shotgun (WGS) entry which is preliminary data.</text>
</comment>
<proteinExistence type="predicted"/>
<organism evidence="2 3">
    <name type="scientific">Araneus ventricosus</name>
    <name type="common">Orbweaver spider</name>
    <name type="synonym">Epeira ventricosa</name>
    <dbReference type="NCBI Taxonomy" id="182803"/>
    <lineage>
        <taxon>Eukaryota</taxon>
        <taxon>Metazoa</taxon>
        <taxon>Ecdysozoa</taxon>
        <taxon>Arthropoda</taxon>
        <taxon>Chelicerata</taxon>
        <taxon>Arachnida</taxon>
        <taxon>Araneae</taxon>
        <taxon>Araneomorphae</taxon>
        <taxon>Entelegynae</taxon>
        <taxon>Araneoidea</taxon>
        <taxon>Araneidae</taxon>
        <taxon>Araneus</taxon>
    </lineage>
</organism>
<dbReference type="EMBL" id="BGPR01033109">
    <property type="protein sequence ID" value="GBO06941.1"/>
    <property type="molecule type" value="Genomic_DNA"/>
</dbReference>
<evidence type="ECO:0000313" key="3">
    <source>
        <dbReference type="Proteomes" id="UP000499080"/>
    </source>
</evidence>
<feature type="region of interest" description="Disordered" evidence="1">
    <location>
        <begin position="1"/>
        <end position="21"/>
    </location>
</feature>
<dbReference type="Proteomes" id="UP000499080">
    <property type="component" value="Unassembled WGS sequence"/>
</dbReference>
<evidence type="ECO:0000256" key="1">
    <source>
        <dbReference type="SAM" id="MobiDB-lite"/>
    </source>
</evidence>
<reference evidence="2 3" key="1">
    <citation type="journal article" date="2019" name="Sci. Rep.">
        <title>Orb-weaving spider Araneus ventricosus genome elucidates the spidroin gene catalogue.</title>
        <authorList>
            <person name="Kono N."/>
            <person name="Nakamura H."/>
            <person name="Ohtoshi R."/>
            <person name="Moran D.A.P."/>
            <person name="Shinohara A."/>
            <person name="Yoshida Y."/>
            <person name="Fujiwara M."/>
            <person name="Mori M."/>
            <person name="Tomita M."/>
            <person name="Arakawa K."/>
        </authorList>
    </citation>
    <scope>NUCLEOTIDE SEQUENCE [LARGE SCALE GENOMIC DNA]</scope>
</reference>
<sequence>MTSTTPEVVPPSPSFGATPARQHLTIDIRIGLHQAHMRGRYSVKSGFEPETLRSQSRDLTTRPLGCTGPPRSPNYPNSHKL</sequence>
<feature type="region of interest" description="Disordered" evidence="1">
    <location>
        <begin position="40"/>
        <end position="81"/>
    </location>
</feature>
<protein>
    <submittedName>
        <fullName evidence="2">Uncharacterized protein</fullName>
    </submittedName>
</protein>
<accession>A0A4Y2U4E6</accession>